<dbReference type="GO" id="GO:0016757">
    <property type="term" value="F:glycosyltransferase activity"/>
    <property type="evidence" value="ECO:0007669"/>
    <property type="project" value="UniProtKB-KW"/>
</dbReference>
<evidence type="ECO:0000313" key="3">
    <source>
        <dbReference type="Proteomes" id="UP000293852"/>
    </source>
</evidence>
<dbReference type="SUPFAM" id="SSF53448">
    <property type="entry name" value="Nucleotide-diphospho-sugar transferases"/>
    <property type="match status" value="2"/>
</dbReference>
<dbReference type="InterPro" id="IPR029044">
    <property type="entry name" value="Nucleotide-diphossugar_trans"/>
</dbReference>
<sequence>MTAPLFSIVTPVYNPPIDVLRDMIDAVRAQTFADWELILVDDVSPDPAVRETLRASAAADSRIVVVEREENGHIVAASNDGIERARGEFVVLVDHDDLITANALKAVARAIEATPTADYLYSDEDKVDAEGNLYDTFRKPDWSPERLRGHMYTGHLSVLRTSLVRAVGGFREGFDGSQDHDLVLRVTERARDVVHLREVLYHWRVVPGSAAGDPNAKPYAWIAGRKAVQEHLDRLGVRATAQFAQHPSTYRIVRDPVGDDVLVSVIIPTRGGAGYVWGERRVFVIDAVRSLLERGGHRNLEIVVVYDAATPSDVLDGLRRLAGERLVLVAYDRPFNYSEKCNLGVLASHGGVILLLNDDIEVIAPGFVTKLVAPLSEPGVGMTGARLLYSDNTIQHAGVAVWAGNYVHRFRKALDEDPGGFVTLCVDREVSALTAACAALTRGTYERAGGLSEQLPVNFNDVDLSLKVGLLGLRRLWIAEARAYHFESQTREVCVEAWEPAFMVNRWHMPDQDPYLPE</sequence>
<keyword evidence="3" id="KW-1185">Reference proteome</keyword>
<accession>A0A4Q7LXX7</accession>
<name>A0A4Q7LXX7_9MICO</name>
<dbReference type="Proteomes" id="UP000293852">
    <property type="component" value="Unassembled WGS sequence"/>
</dbReference>
<gene>
    <name evidence="2" type="ORF">EV386_0185</name>
</gene>
<feature type="domain" description="Glycosyltransferase 2-like" evidence="1">
    <location>
        <begin position="7"/>
        <end position="121"/>
    </location>
</feature>
<dbReference type="AlphaFoldDB" id="A0A4Q7LXX7"/>
<dbReference type="Gene3D" id="3.90.550.10">
    <property type="entry name" value="Spore Coat Polysaccharide Biosynthesis Protein SpsA, Chain A"/>
    <property type="match status" value="2"/>
</dbReference>
<organism evidence="2 3">
    <name type="scientific">Xylanimonas ulmi</name>
    <dbReference type="NCBI Taxonomy" id="228973"/>
    <lineage>
        <taxon>Bacteria</taxon>
        <taxon>Bacillati</taxon>
        <taxon>Actinomycetota</taxon>
        <taxon>Actinomycetes</taxon>
        <taxon>Micrococcales</taxon>
        <taxon>Promicromonosporaceae</taxon>
        <taxon>Xylanimonas</taxon>
    </lineage>
</organism>
<keyword evidence="2" id="KW-0808">Transferase</keyword>
<protein>
    <submittedName>
        <fullName evidence="2">Glycosyl transferase family 2</fullName>
    </submittedName>
</protein>
<evidence type="ECO:0000313" key="2">
    <source>
        <dbReference type="EMBL" id="RZS59946.1"/>
    </source>
</evidence>
<dbReference type="InterPro" id="IPR001173">
    <property type="entry name" value="Glyco_trans_2-like"/>
</dbReference>
<dbReference type="RefSeq" id="WP_130411491.1">
    <property type="nucleotide sequence ID" value="NZ_SGWX01000001.1"/>
</dbReference>
<proteinExistence type="predicted"/>
<dbReference type="PANTHER" id="PTHR43179:SF7">
    <property type="entry name" value="RHAMNOSYLTRANSFERASE WBBL"/>
    <property type="match status" value="1"/>
</dbReference>
<dbReference type="Pfam" id="PF00535">
    <property type="entry name" value="Glycos_transf_2"/>
    <property type="match status" value="2"/>
</dbReference>
<dbReference type="CDD" id="cd04184">
    <property type="entry name" value="GT2_RfbC_Mx_like"/>
    <property type="match status" value="1"/>
</dbReference>
<comment type="caution">
    <text evidence="2">The sequence shown here is derived from an EMBL/GenBank/DDBJ whole genome shotgun (WGS) entry which is preliminary data.</text>
</comment>
<evidence type="ECO:0000259" key="1">
    <source>
        <dbReference type="Pfam" id="PF00535"/>
    </source>
</evidence>
<reference evidence="2 3" key="1">
    <citation type="submission" date="2019-02" db="EMBL/GenBank/DDBJ databases">
        <title>Sequencing the genomes of 1000 actinobacteria strains.</title>
        <authorList>
            <person name="Klenk H.-P."/>
        </authorList>
    </citation>
    <scope>NUCLEOTIDE SEQUENCE [LARGE SCALE GENOMIC DNA]</scope>
    <source>
        <strain evidence="2 3">DSM 16932</strain>
    </source>
</reference>
<dbReference type="OrthoDB" id="7615426at2"/>
<dbReference type="PANTHER" id="PTHR43179">
    <property type="entry name" value="RHAMNOSYLTRANSFERASE WBBL"/>
    <property type="match status" value="1"/>
</dbReference>
<feature type="domain" description="Glycosyltransferase 2-like" evidence="1">
    <location>
        <begin position="265"/>
        <end position="393"/>
    </location>
</feature>
<dbReference type="EMBL" id="SGWX01000001">
    <property type="protein sequence ID" value="RZS59946.1"/>
    <property type="molecule type" value="Genomic_DNA"/>
</dbReference>